<dbReference type="AlphaFoldDB" id="A0A9P8VY72"/>
<dbReference type="InterPro" id="IPR029058">
    <property type="entry name" value="AB_hydrolase_fold"/>
</dbReference>
<comment type="caution">
    <text evidence="5">The sequence shown here is derived from an EMBL/GenBank/DDBJ whole genome shotgun (WGS) entry which is preliminary data.</text>
</comment>
<feature type="signal peptide" evidence="3">
    <location>
        <begin position="1"/>
        <end position="23"/>
    </location>
</feature>
<dbReference type="EMBL" id="JAGPYM010000019">
    <property type="protein sequence ID" value="KAH6884942.1"/>
    <property type="molecule type" value="Genomic_DNA"/>
</dbReference>
<feature type="chain" id="PRO_5040529500" description="Carboxylic ester hydrolase" evidence="3">
    <location>
        <begin position="24"/>
        <end position="544"/>
    </location>
</feature>
<evidence type="ECO:0000313" key="6">
    <source>
        <dbReference type="Proteomes" id="UP000777438"/>
    </source>
</evidence>
<dbReference type="PROSITE" id="PS00122">
    <property type="entry name" value="CARBOXYLESTERASE_B_1"/>
    <property type="match status" value="1"/>
</dbReference>
<accession>A0A9P8VY72</accession>
<keyword evidence="6" id="KW-1185">Reference proteome</keyword>
<name>A0A9P8VY72_9HYPO</name>
<feature type="domain" description="Carboxylesterase type B" evidence="4">
    <location>
        <begin position="51"/>
        <end position="402"/>
    </location>
</feature>
<evidence type="ECO:0000256" key="1">
    <source>
        <dbReference type="ARBA" id="ARBA00005964"/>
    </source>
</evidence>
<comment type="similarity">
    <text evidence="1 3">Belongs to the type-B carboxylesterase/lipase family.</text>
</comment>
<dbReference type="InterPro" id="IPR019826">
    <property type="entry name" value="Carboxylesterase_B_AS"/>
</dbReference>
<dbReference type="PANTHER" id="PTHR43918:SF4">
    <property type="entry name" value="CARBOXYLIC ESTER HYDROLASE"/>
    <property type="match status" value="1"/>
</dbReference>
<dbReference type="Gene3D" id="3.40.50.1820">
    <property type="entry name" value="alpha/beta hydrolase"/>
    <property type="match status" value="1"/>
</dbReference>
<proteinExistence type="inferred from homology"/>
<keyword evidence="3" id="KW-0732">Signal</keyword>
<dbReference type="InterPro" id="IPR050654">
    <property type="entry name" value="AChE-related_enzymes"/>
</dbReference>
<dbReference type="GO" id="GO:0052689">
    <property type="term" value="F:carboxylic ester hydrolase activity"/>
    <property type="evidence" value="ECO:0007669"/>
    <property type="project" value="TreeGrafter"/>
</dbReference>
<evidence type="ECO:0000256" key="2">
    <source>
        <dbReference type="ARBA" id="ARBA00022801"/>
    </source>
</evidence>
<evidence type="ECO:0000313" key="5">
    <source>
        <dbReference type="EMBL" id="KAH6884942.1"/>
    </source>
</evidence>
<sequence>MTKHTKMQSRFLWCSLLIAFSAAIPTPGKSHDLSIAVNTSSGIFTPYFSTAQPKVASFLDIPYAESPVGHLRFAPPVTKGHPGDEVVKATQLPQGCFQYVAPNLRGTITDGPVTAAAFQRGIYSNTTEDCLRLSIFAPREAIQNAVSDISAGREPLPVVIWIHGGGYSFGGTNVPFQLSPDWVQRSQKHMVVQVQYRLNLLGLPNAAGLSADGKNLNLSFLDQRLAVEWVYQNIARFGGDPNRIILWGESAGAYSVDGYLFAWPEDPIVAGVIADSGNAVALESVVSDPENHSTFSFVASRLGCGNLAPGEELECMRQVPESSIKTYLQAEIGDGGAADDALVFGAIEDEVTAFTDYSKRIRKDTSKYPSHIPILIGTNTNEGAAIVPYEFENYETATNLPSDLAKIAQGFSLNLQCTTLREVRLRSEAGAITYQYLYGGNFTNISPLPWLGAYHTAELPLVFGTYGIDGKSTEFERRVSEKMQDSYLRFAVDPIDGLKNSGWKPATARLEKSNIMEWAVDNKVEQVASAKRLRDECIENGFIV</sequence>
<dbReference type="InterPro" id="IPR002018">
    <property type="entry name" value="CarbesteraseB"/>
</dbReference>
<dbReference type="OrthoDB" id="408631at2759"/>
<reference evidence="5 6" key="1">
    <citation type="journal article" date="2021" name="Nat. Commun.">
        <title>Genetic determinants of endophytism in the Arabidopsis root mycobiome.</title>
        <authorList>
            <person name="Mesny F."/>
            <person name="Miyauchi S."/>
            <person name="Thiergart T."/>
            <person name="Pickel B."/>
            <person name="Atanasova L."/>
            <person name="Karlsson M."/>
            <person name="Huettel B."/>
            <person name="Barry K.W."/>
            <person name="Haridas S."/>
            <person name="Chen C."/>
            <person name="Bauer D."/>
            <person name="Andreopoulos W."/>
            <person name="Pangilinan J."/>
            <person name="LaButti K."/>
            <person name="Riley R."/>
            <person name="Lipzen A."/>
            <person name="Clum A."/>
            <person name="Drula E."/>
            <person name="Henrissat B."/>
            <person name="Kohler A."/>
            <person name="Grigoriev I.V."/>
            <person name="Martin F.M."/>
            <person name="Hacquard S."/>
        </authorList>
    </citation>
    <scope>NUCLEOTIDE SEQUENCE [LARGE SCALE GENOMIC DNA]</scope>
    <source>
        <strain evidence="5 6">MPI-CAGE-CH-0241</strain>
    </source>
</reference>
<dbReference type="EC" id="3.1.1.-" evidence="3"/>
<dbReference type="Proteomes" id="UP000777438">
    <property type="component" value="Unassembled WGS sequence"/>
</dbReference>
<evidence type="ECO:0000256" key="3">
    <source>
        <dbReference type="RuleBase" id="RU361235"/>
    </source>
</evidence>
<gene>
    <name evidence="5" type="ORF">B0T10DRAFT_577354</name>
</gene>
<keyword evidence="2 3" id="KW-0378">Hydrolase</keyword>
<dbReference type="Pfam" id="PF00135">
    <property type="entry name" value="COesterase"/>
    <property type="match status" value="1"/>
</dbReference>
<organism evidence="5 6">
    <name type="scientific">Thelonectria olida</name>
    <dbReference type="NCBI Taxonomy" id="1576542"/>
    <lineage>
        <taxon>Eukaryota</taxon>
        <taxon>Fungi</taxon>
        <taxon>Dikarya</taxon>
        <taxon>Ascomycota</taxon>
        <taxon>Pezizomycotina</taxon>
        <taxon>Sordariomycetes</taxon>
        <taxon>Hypocreomycetidae</taxon>
        <taxon>Hypocreales</taxon>
        <taxon>Nectriaceae</taxon>
        <taxon>Thelonectria</taxon>
    </lineage>
</organism>
<evidence type="ECO:0000259" key="4">
    <source>
        <dbReference type="Pfam" id="PF00135"/>
    </source>
</evidence>
<protein>
    <recommendedName>
        <fullName evidence="3">Carboxylic ester hydrolase</fullName>
        <ecNumber evidence="3">3.1.1.-</ecNumber>
    </recommendedName>
</protein>
<dbReference type="SUPFAM" id="SSF53474">
    <property type="entry name" value="alpha/beta-Hydrolases"/>
    <property type="match status" value="1"/>
</dbReference>
<dbReference type="PANTHER" id="PTHR43918">
    <property type="entry name" value="ACETYLCHOLINESTERASE"/>
    <property type="match status" value="1"/>
</dbReference>